<gene>
    <name evidence="3" type="ORF">H5P28_11120</name>
</gene>
<proteinExistence type="predicted"/>
<dbReference type="PANTHER" id="PTHR34595">
    <property type="entry name" value="BLR5612 PROTEIN"/>
    <property type="match status" value="1"/>
</dbReference>
<dbReference type="Gene3D" id="3.40.50.11290">
    <property type="match status" value="1"/>
</dbReference>
<dbReference type="Pfam" id="PF04168">
    <property type="entry name" value="Alpha-E"/>
    <property type="match status" value="1"/>
</dbReference>
<evidence type="ECO:0000313" key="4">
    <source>
        <dbReference type="Proteomes" id="UP000546464"/>
    </source>
</evidence>
<dbReference type="PANTHER" id="PTHR34595:SF7">
    <property type="entry name" value="SLL1039 PROTEIN"/>
    <property type="match status" value="1"/>
</dbReference>
<dbReference type="InterPro" id="IPR051680">
    <property type="entry name" value="ATP-dep_Glu-Cys_Ligase-2"/>
</dbReference>
<dbReference type="InterPro" id="IPR007296">
    <property type="entry name" value="DUF403"/>
</dbReference>
<dbReference type="InterPro" id="IPR025841">
    <property type="entry name" value="CP_ATPgrasp_2"/>
</dbReference>
<dbReference type="RefSeq" id="WP_185675775.1">
    <property type="nucleotide sequence ID" value="NZ_JACHVB010000034.1"/>
</dbReference>
<comment type="caution">
    <text evidence="3">The sequence shown here is derived from an EMBL/GenBank/DDBJ whole genome shotgun (WGS) entry which is preliminary data.</text>
</comment>
<evidence type="ECO:0000259" key="2">
    <source>
        <dbReference type="Pfam" id="PF14403"/>
    </source>
</evidence>
<keyword evidence="4" id="KW-1185">Reference proteome</keyword>
<feature type="domain" description="DUF403" evidence="1">
    <location>
        <begin position="504"/>
        <end position="836"/>
    </location>
</feature>
<dbReference type="Pfam" id="PF14403">
    <property type="entry name" value="CP_ATPgrasp_2"/>
    <property type="match status" value="1"/>
</dbReference>
<dbReference type="EMBL" id="JACHVB010000034">
    <property type="protein sequence ID" value="MBC2594811.1"/>
    <property type="molecule type" value="Genomic_DNA"/>
</dbReference>
<reference evidence="3 4" key="1">
    <citation type="submission" date="2020-07" db="EMBL/GenBank/DDBJ databases">
        <authorList>
            <person name="Feng X."/>
        </authorList>
    </citation>
    <scope>NUCLEOTIDE SEQUENCE [LARGE SCALE GENOMIC DNA]</scope>
    <source>
        <strain evidence="3 4">JCM31066</strain>
    </source>
</reference>
<protein>
    <submittedName>
        <fullName evidence="3">Circularly permuted type 2 ATP-grasp protein</fullName>
    </submittedName>
</protein>
<sequence length="857" mass="97691">MTAARKQRKYAHFKAANSTRDELTHPAHGEASHYAPVMEVFESLSPADVRERQERLERSARDVGIHFGVVEEGKPREADWRLDVLPRIIPRDEWELLREGILQRARAFNAFIRDMHNGQEILRQRILPYGIALGDPAFQRPLTTVDVPGGQYCHIGAFDLVRGEDGYWRVLENHMATAFGLSFVMQNRRMLAQAFPELFQSMDISPVAPFITQFSENLRAASGQSNPHIVLLTRGETNQAYFDESFLARQLGIAMVRPADLLIREGRVFLKTIRGLEQVDVIYRRLASAAIDPIAFAESGLPGIPGIVNCVRNGTVRFVNALGCGVADNRALLRYSRQLIGFYLQEHAILESVPTYNCADRDQFDYIVSNKDEMVLKPIQDSYTLYRYLGGRKLPEKRNHLLRLARRWPHLFVAQPYLHPSQLPCYENEGFKSHSVYLRVFFQLGERPAVLPGGLTRQSWGLHRDNPLTIMSEGMKDTWVPAQPFEYASTPGTVTLNPDEYSISSRLAEGLYWTGRYLERMQNTARQINILETLRWDQLGRGAQRSYWPLWKAVAAANGQSQWSRRKSPPKDTLALTRALVLKADEPSSILSSATAAYLGAQHIRDSISPEVWQVLSEFYWFLQEAAQKPNPSRTRLREICQRIVDDAARLAGTADRTMLHDDSWQFFRIGSFVERAQGTATVLREVLAWVQSNREEGNADEADLTSLLRLLTSLDAYRREFRSRAYLERVVNLLLQNACNPSSVSHCLRQLRYAISTLSISGPGNAPRTLDESVDKIIAKVENLPLNRLMPSSVNELDHGSPEETAAPRPEMKFILESLTRELELLHEQFEDTFFSHQTEFYPERQLPLSWPAEDE</sequence>
<feature type="domain" description="Circularly permuted ATP-grasp type 2" evidence="2">
    <location>
        <begin position="86"/>
        <end position="457"/>
    </location>
</feature>
<dbReference type="Proteomes" id="UP000546464">
    <property type="component" value="Unassembled WGS sequence"/>
</dbReference>
<accession>A0A842HHV2</accession>
<organism evidence="3 4">
    <name type="scientific">Ruficoccus amylovorans</name>
    <dbReference type="NCBI Taxonomy" id="1804625"/>
    <lineage>
        <taxon>Bacteria</taxon>
        <taxon>Pseudomonadati</taxon>
        <taxon>Verrucomicrobiota</taxon>
        <taxon>Opitutia</taxon>
        <taxon>Puniceicoccales</taxon>
        <taxon>Cerasicoccaceae</taxon>
        <taxon>Ruficoccus</taxon>
    </lineage>
</organism>
<evidence type="ECO:0000313" key="3">
    <source>
        <dbReference type="EMBL" id="MBC2594811.1"/>
    </source>
</evidence>
<name>A0A842HHV2_9BACT</name>
<evidence type="ECO:0000259" key="1">
    <source>
        <dbReference type="Pfam" id="PF04168"/>
    </source>
</evidence>
<dbReference type="Gene3D" id="3.30.1490.270">
    <property type="match status" value="1"/>
</dbReference>
<dbReference type="SUPFAM" id="SSF56059">
    <property type="entry name" value="Glutathione synthetase ATP-binding domain-like"/>
    <property type="match status" value="1"/>
</dbReference>
<dbReference type="AlphaFoldDB" id="A0A842HHV2"/>